<evidence type="ECO:0000256" key="2">
    <source>
        <dbReference type="ARBA" id="ARBA00022701"/>
    </source>
</evidence>
<dbReference type="OrthoDB" id="62622at2759"/>
<evidence type="ECO:0000256" key="1">
    <source>
        <dbReference type="ARBA" id="ARBA00009656"/>
    </source>
</evidence>
<proteinExistence type="inferred from homology"/>
<evidence type="ECO:0000256" key="3">
    <source>
        <dbReference type="SAM" id="MobiDB-lite"/>
    </source>
</evidence>
<evidence type="ECO:0000313" key="5">
    <source>
        <dbReference type="Proteomes" id="UP001153076"/>
    </source>
</evidence>
<evidence type="ECO:0008006" key="6">
    <source>
        <dbReference type="Google" id="ProtNLM"/>
    </source>
</evidence>
<organism evidence="4 5">
    <name type="scientific">Carnegiea gigantea</name>
    <dbReference type="NCBI Taxonomy" id="171969"/>
    <lineage>
        <taxon>Eukaryota</taxon>
        <taxon>Viridiplantae</taxon>
        <taxon>Streptophyta</taxon>
        <taxon>Embryophyta</taxon>
        <taxon>Tracheophyta</taxon>
        <taxon>Spermatophyta</taxon>
        <taxon>Magnoliopsida</taxon>
        <taxon>eudicotyledons</taxon>
        <taxon>Gunneridae</taxon>
        <taxon>Pentapetalae</taxon>
        <taxon>Caryophyllales</taxon>
        <taxon>Cactineae</taxon>
        <taxon>Cactaceae</taxon>
        <taxon>Cactoideae</taxon>
        <taxon>Echinocereeae</taxon>
        <taxon>Carnegiea</taxon>
    </lineage>
</organism>
<evidence type="ECO:0000313" key="4">
    <source>
        <dbReference type="EMBL" id="KAJ8430455.1"/>
    </source>
</evidence>
<keyword evidence="5" id="KW-1185">Reference proteome</keyword>
<dbReference type="Proteomes" id="UP001153076">
    <property type="component" value="Unassembled WGS sequence"/>
</dbReference>
<reference evidence="4" key="1">
    <citation type="submission" date="2022-04" db="EMBL/GenBank/DDBJ databases">
        <title>Carnegiea gigantea Genome sequencing and assembly v2.</title>
        <authorList>
            <person name="Copetti D."/>
            <person name="Sanderson M.J."/>
            <person name="Burquez A."/>
            <person name="Wojciechowski M.F."/>
        </authorList>
    </citation>
    <scope>NUCLEOTIDE SEQUENCE</scope>
    <source>
        <strain evidence="4">SGP5-SGP5p</strain>
        <tissue evidence="4">Aerial part</tissue>
    </source>
</reference>
<accession>A0A9Q1Q6V8</accession>
<dbReference type="PANTHER" id="PTHR33403">
    <property type="entry name" value="SPR1"/>
    <property type="match status" value="1"/>
</dbReference>
<dbReference type="GO" id="GO:0010005">
    <property type="term" value="C:cortical microtubule, transverse to long axis"/>
    <property type="evidence" value="ECO:0007669"/>
    <property type="project" value="TreeGrafter"/>
</dbReference>
<feature type="compositionally biased region" description="Gly residues" evidence="3">
    <location>
        <begin position="1"/>
        <end position="22"/>
    </location>
</feature>
<keyword evidence="2" id="KW-0493">Microtubule</keyword>
<feature type="region of interest" description="Disordered" evidence="3">
    <location>
        <begin position="1"/>
        <end position="51"/>
    </location>
</feature>
<dbReference type="InterPro" id="IPR039613">
    <property type="entry name" value="SPR1/2/3/4/5"/>
</dbReference>
<dbReference type="AlphaFoldDB" id="A0A9Q1Q6V8"/>
<comment type="caution">
    <text evidence="4">The sequence shown here is derived from an EMBL/GenBank/DDBJ whole genome shotgun (WGS) entry which is preliminary data.</text>
</comment>
<dbReference type="GO" id="GO:0043622">
    <property type="term" value="P:cortical microtubule organization"/>
    <property type="evidence" value="ECO:0007669"/>
    <property type="project" value="InterPro"/>
</dbReference>
<comment type="similarity">
    <text evidence="1">Belongs to the SPIRAL1 family.</text>
</comment>
<gene>
    <name evidence="4" type="ORF">Cgig2_030111</name>
</gene>
<feature type="compositionally biased region" description="Polar residues" evidence="3">
    <location>
        <begin position="23"/>
        <end position="34"/>
    </location>
</feature>
<protein>
    <recommendedName>
        <fullName evidence="6">Protein SPIRAL1-like 5</fullName>
    </recommendedName>
</protein>
<dbReference type="EMBL" id="JAKOGI010000794">
    <property type="protein sequence ID" value="KAJ8430455.1"/>
    <property type="molecule type" value="Genomic_DNA"/>
</dbReference>
<name>A0A9Q1Q6V8_9CARY</name>
<dbReference type="PANTHER" id="PTHR33403:SF19">
    <property type="entry name" value="PROTEIN SPIRAL1-LIKE 5"/>
    <property type="match status" value="1"/>
</dbReference>
<sequence length="168" mass="18454">MNRGASYGGGQSSLGYLFGSGEGQQPSNRPSSPSKVKINPPYGIDIEEGEKMSTNCLEKQDNSNSSSYQRAQGQNSGKFITVGKLMIKEYYPLSLACDRPSTKVKSVPGGNSSLGYLFGDNYMPNPPRLYLQLTKKNLMISIEERHKDIDQYQISETASSQLAEKSHT</sequence>